<feature type="transmembrane region" description="Helical" evidence="9">
    <location>
        <begin position="12"/>
        <end position="38"/>
    </location>
</feature>
<feature type="transmembrane region" description="Helical" evidence="9">
    <location>
        <begin position="83"/>
        <end position="100"/>
    </location>
</feature>
<feature type="transmembrane region" description="Helical" evidence="9">
    <location>
        <begin position="45"/>
        <end position="63"/>
    </location>
</feature>
<organism evidence="10 11">
    <name type="scientific">Peribacillus deserti</name>
    <dbReference type="NCBI Taxonomy" id="673318"/>
    <lineage>
        <taxon>Bacteria</taxon>
        <taxon>Bacillati</taxon>
        <taxon>Bacillota</taxon>
        <taxon>Bacilli</taxon>
        <taxon>Bacillales</taxon>
        <taxon>Bacillaceae</taxon>
        <taxon>Peribacillus</taxon>
    </lineage>
</organism>
<gene>
    <name evidence="10" type="ORF">CUU66_18940</name>
</gene>
<evidence type="ECO:0000256" key="6">
    <source>
        <dbReference type="ARBA" id="ARBA00022989"/>
    </source>
</evidence>
<dbReference type="PIRSF" id="PIRSF037778">
    <property type="entry name" value="UCP037778_transp_RibU"/>
    <property type="match status" value="1"/>
</dbReference>
<keyword evidence="3 8" id="KW-0813">Transport</keyword>
<dbReference type="InterPro" id="IPR024529">
    <property type="entry name" value="ECF_trnsprt_substrate-spec"/>
</dbReference>
<feature type="transmembrane region" description="Helical" evidence="9">
    <location>
        <begin position="112"/>
        <end position="133"/>
    </location>
</feature>
<dbReference type="PANTHER" id="PTHR38438:SF1">
    <property type="entry name" value="RIBOFLAVIN TRANSPORTER RIBU"/>
    <property type="match status" value="1"/>
</dbReference>
<evidence type="ECO:0000256" key="7">
    <source>
        <dbReference type="ARBA" id="ARBA00023136"/>
    </source>
</evidence>
<dbReference type="Pfam" id="PF12822">
    <property type="entry name" value="ECF_trnsprt"/>
    <property type="match status" value="1"/>
</dbReference>
<evidence type="ECO:0000256" key="9">
    <source>
        <dbReference type="SAM" id="Phobius"/>
    </source>
</evidence>
<keyword evidence="6 9" id="KW-1133">Transmembrane helix</keyword>
<dbReference type="Proteomes" id="UP000234748">
    <property type="component" value="Unassembled WGS sequence"/>
</dbReference>
<reference evidence="10 11" key="1">
    <citation type="submission" date="2017-11" db="EMBL/GenBank/DDBJ databases">
        <title>Comparitive Functional Genomics of Dry Heat Resistant strains isolated from the Viking Spacecraft.</title>
        <authorList>
            <person name="Seuylemezian A."/>
            <person name="Cooper K."/>
            <person name="Vaishampayan P."/>
        </authorList>
    </citation>
    <scope>NUCLEOTIDE SEQUENCE [LARGE SCALE GENOMIC DNA]</scope>
    <source>
        <strain evidence="10 11">V1-29</strain>
    </source>
</reference>
<comment type="similarity">
    <text evidence="2 8">Belongs to the prokaryotic riboflavin transporter (P-RFT) (TC 2.A.87) family.</text>
</comment>
<comment type="subcellular location">
    <subcellularLocation>
        <location evidence="1">Cell membrane</location>
        <topology evidence="1">Multi-pass membrane protein</topology>
    </subcellularLocation>
</comment>
<evidence type="ECO:0000256" key="8">
    <source>
        <dbReference type="PIRNR" id="PIRNR037778"/>
    </source>
</evidence>
<comment type="caution">
    <text evidence="10">The sequence shown here is derived from an EMBL/GenBank/DDBJ whole genome shotgun (WGS) entry which is preliminary data.</text>
</comment>
<evidence type="ECO:0000313" key="11">
    <source>
        <dbReference type="Proteomes" id="UP000234748"/>
    </source>
</evidence>
<keyword evidence="7 8" id="KW-0472">Membrane</keyword>
<comment type="function">
    <text evidence="8">Probably a riboflavin-binding protein that interacts with the energy-coupling factor (ECF) ABC-transporter complex.</text>
</comment>
<protein>
    <recommendedName>
        <fullName evidence="8">Riboflavin transporter</fullName>
    </recommendedName>
</protein>
<dbReference type="GO" id="GO:0032217">
    <property type="term" value="F:riboflavin transmembrane transporter activity"/>
    <property type="evidence" value="ECO:0007669"/>
    <property type="project" value="UniProtKB-UniRule"/>
</dbReference>
<keyword evidence="11" id="KW-1185">Reference proteome</keyword>
<evidence type="ECO:0000313" key="10">
    <source>
        <dbReference type="EMBL" id="PLT28421.1"/>
    </source>
</evidence>
<dbReference type="PANTHER" id="PTHR38438">
    <property type="entry name" value="RIBOFLAVIN TRANSPORTER RIBU"/>
    <property type="match status" value="1"/>
</dbReference>
<keyword evidence="4 8" id="KW-1003">Cell membrane</keyword>
<evidence type="ECO:0000256" key="2">
    <source>
        <dbReference type="ARBA" id="ARBA00005540"/>
    </source>
</evidence>
<sequence length="193" mass="21210">MKHQKVKTLVGIGMFSSISYILMLMNFPFPGFLSFLLVDFSDIPALLAAVIFGPAAGIMVELIKNGLDYMMTGAVTGVPVGQIANFAAGILFVLPAYYIYKKISNKKGMAAGLLAGTIIMSLIMSVLNYFVFLPAYTIFLGAEAMSSAQTKQMVVSFIFPFNLIKGVLMTVVFMLLFVRLNSWLEKQILYKNV</sequence>
<evidence type="ECO:0000256" key="5">
    <source>
        <dbReference type="ARBA" id="ARBA00022692"/>
    </source>
</evidence>
<keyword evidence="5 9" id="KW-0812">Transmembrane</keyword>
<feature type="transmembrane region" description="Helical" evidence="9">
    <location>
        <begin position="153"/>
        <end position="178"/>
    </location>
</feature>
<dbReference type="GO" id="GO:0005886">
    <property type="term" value="C:plasma membrane"/>
    <property type="evidence" value="ECO:0007669"/>
    <property type="project" value="UniProtKB-SubCell"/>
</dbReference>
<name>A0A2N5M244_9BACI</name>
<dbReference type="OrthoDB" id="9809216at2"/>
<proteinExistence type="inferred from homology"/>
<evidence type="ECO:0000256" key="3">
    <source>
        <dbReference type="ARBA" id="ARBA00022448"/>
    </source>
</evidence>
<evidence type="ECO:0000256" key="1">
    <source>
        <dbReference type="ARBA" id="ARBA00004651"/>
    </source>
</evidence>
<dbReference type="Gene3D" id="1.10.1760.20">
    <property type="match status" value="1"/>
</dbReference>
<accession>A0A2N5M244</accession>
<evidence type="ECO:0000256" key="4">
    <source>
        <dbReference type="ARBA" id="ARBA00022475"/>
    </source>
</evidence>
<dbReference type="InterPro" id="IPR025720">
    <property type="entry name" value="RibU"/>
</dbReference>
<dbReference type="AlphaFoldDB" id="A0A2N5M244"/>
<dbReference type="EMBL" id="PGUY01000062">
    <property type="protein sequence ID" value="PLT28421.1"/>
    <property type="molecule type" value="Genomic_DNA"/>
</dbReference>